<feature type="domain" description="Amidohydrolase-related" evidence="2">
    <location>
        <begin position="48"/>
        <end position="312"/>
    </location>
</feature>
<sequence length="315" mass="34057">MTSATSAERQLGVQASDQRGAQQGAQPTCPPPDPDPTQPSYVPPPGACDSHFHVFGPHAVFPYAAKRPFTPHDAPKAMLLALHRRLGFGRGVIVQSTCHGTDHAALLDFLADVGDRYRGVALLDADVDADEIARLHAAGVRGVRFNFLPHLGNRPSPEGVRAVVERVAPFGWHVAVHVGGKELLDTLGLITAIRAKVVIDHVGRVDVTEGVTGFGFGALKKLLDRGTVWVKLSGLDRLSRAGPPFADSVALARALVRHAPTRVLWGTDWPHPNISRFMPNDGELVDLIPQIAEDERSRQLMLVDNPTEFFELPPA</sequence>
<dbReference type="Pfam" id="PF04909">
    <property type="entry name" value="Amidohydro_2"/>
    <property type="match status" value="1"/>
</dbReference>
<dbReference type="SUPFAM" id="SSF51556">
    <property type="entry name" value="Metallo-dependent hydrolases"/>
    <property type="match status" value="1"/>
</dbReference>
<proteinExistence type="predicted"/>
<accession>A0A447CP51</accession>
<dbReference type="OrthoDB" id="9787654at2"/>
<feature type="region of interest" description="Disordered" evidence="1">
    <location>
        <begin position="1"/>
        <end position="45"/>
    </location>
</feature>
<dbReference type="RefSeq" id="WP_129607141.1">
    <property type="nucleotide sequence ID" value="NZ_UWOC01000002.1"/>
</dbReference>
<evidence type="ECO:0000313" key="3">
    <source>
        <dbReference type="EMBL" id="VCU06930.1"/>
    </source>
</evidence>
<keyword evidence="3" id="KW-0378">Hydrolase</keyword>
<organism evidence="3 4">
    <name type="scientific">Rhodoplanes serenus</name>
    <dbReference type="NCBI Taxonomy" id="200615"/>
    <lineage>
        <taxon>Bacteria</taxon>
        <taxon>Pseudomonadati</taxon>
        <taxon>Pseudomonadota</taxon>
        <taxon>Alphaproteobacteria</taxon>
        <taxon>Hyphomicrobiales</taxon>
        <taxon>Nitrobacteraceae</taxon>
        <taxon>Rhodoplanes</taxon>
    </lineage>
</organism>
<name>A0A447CP51_9BRAD</name>
<protein>
    <submittedName>
        <fullName evidence="3">2-pyrone-4,6-dicarbaxylate hydrolase</fullName>
    </submittedName>
</protein>
<dbReference type="Gene3D" id="3.20.20.140">
    <property type="entry name" value="Metal-dependent hydrolases"/>
    <property type="match status" value="1"/>
</dbReference>
<dbReference type="PANTHER" id="PTHR35563">
    <property type="entry name" value="BARREL METAL-DEPENDENT HYDROLASE, PUTATIVE (AFU_ORTHOLOGUE AFUA_1G16240)-RELATED"/>
    <property type="match status" value="1"/>
</dbReference>
<comment type="caution">
    <text evidence="3">The sequence shown here is derived from an EMBL/GenBank/DDBJ whole genome shotgun (WGS) entry which is preliminary data.</text>
</comment>
<feature type="compositionally biased region" description="Pro residues" evidence="1">
    <location>
        <begin position="28"/>
        <end position="45"/>
    </location>
</feature>
<evidence type="ECO:0000256" key="1">
    <source>
        <dbReference type="SAM" id="MobiDB-lite"/>
    </source>
</evidence>
<dbReference type="PANTHER" id="PTHR35563:SF2">
    <property type="entry name" value="BARREL METAL-DEPENDENT HYDROLASE, PUTATIVE (AFU_ORTHOLOGUE AFUA_1G16240)-RELATED"/>
    <property type="match status" value="1"/>
</dbReference>
<dbReference type="InterPro" id="IPR052358">
    <property type="entry name" value="Aro_Compnd_Degr_Hydrolases"/>
</dbReference>
<dbReference type="InterPro" id="IPR006680">
    <property type="entry name" value="Amidohydro-rel"/>
</dbReference>
<reference evidence="4" key="1">
    <citation type="submission" date="2018-10" db="EMBL/GenBank/DDBJ databases">
        <authorList>
            <person name="Peiro R."/>
            <person name="Begona"/>
            <person name="Cbmso G."/>
            <person name="Lopez M."/>
            <person name="Gonzalez S."/>
            <person name="Sacristan E."/>
            <person name="Castillo E."/>
        </authorList>
    </citation>
    <scope>NUCLEOTIDE SEQUENCE [LARGE SCALE GENOMIC DNA]</scope>
</reference>
<dbReference type="Proteomes" id="UP000289200">
    <property type="component" value="Unassembled WGS sequence"/>
</dbReference>
<evidence type="ECO:0000313" key="4">
    <source>
        <dbReference type="Proteomes" id="UP000289200"/>
    </source>
</evidence>
<dbReference type="GO" id="GO:0016787">
    <property type="term" value="F:hydrolase activity"/>
    <property type="evidence" value="ECO:0007669"/>
    <property type="project" value="UniProtKB-KW"/>
</dbReference>
<keyword evidence="4" id="KW-1185">Reference proteome</keyword>
<dbReference type="InterPro" id="IPR032466">
    <property type="entry name" value="Metal_Hydrolase"/>
</dbReference>
<evidence type="ECO:0000259" key="2">
    <source>
        <dbReference type="Pfam" id="PF04909"/>
    </source>
</evidence>
<dbReference type="EMBL" id="UWOC01000002">
    <property type="protein sequence ID" value="VCU06930.1"/>
    <property type="molecule type" value="Genomic_DNA"/>
</dbReference>
<feature type="compositionally biased region" description="Polar residues" evidence="1">
    <location>
        <begin position="1"/>
        <end position="25"/>
    </location>
</feature>
<gene>
    <name evidence="3" type="primary">ligI</name>
    <name evidence="3" type="ORF">RHODGE_RHODGE_00020</name>
</gene>
<dbReference type="AlphaFoldDB" id="A0A447CP51"/>